<dbReference type="AlphaFoldDB" id="A0AAD9WSU7"/>
<gene>
    <name evidence="1" type="ORF">Ddye_022863</name>
</gene>
<reference evidence="1" key="1">
    <citation type="journal article" date="2023" name="Plant J.">
        <title>Genome sequences and population genomics provide insights into the demographic history, inbreeding, and mutation load of two 'living fossil' tree species of Dipteronia.</title>
        <authorList>
            <person name="Feng Y."/>
            <person name="Comes H.P."/>
            <person name="Chen J."/>
            <person name="Zhu S."/>
            <person name="Lu R."/>
            <person name="Zhang X."/>
            <person name="Li P."/>
            <person name="Qiu J."/>
            <person name="Olsen K.M."/>
            <person name="Qiu Y."/>
        </authorList>
    </citation>
    <scope>NUCLEOTIDE SEQUENCE</scope>
    <source>
        <strain evidence="1">KIB01</strain>
    </source>
</reference>
<dbReference type="Proteomes" id="UP001280121">
    <property type="component" value="Unassembled WGS sequence"/>
</dbReference>
<proteinExistence type="predicted"/>
<sequence>MSYVSMVGLTLKVLKVLKEKVEEGVKVSRDMVYMTIEVHDKIITTEAICNSSVLFKQSIKGPWVTYTEYPKEELDTLYARFKSNFNYTCSEEVLRAAFNEHVRIRYPEWMSSIRQSVFKEFKTIAERYTNYPYHILVAAWSTMVDTWLSKKWKKVSETKKNRDTKDIVVHTPGSVPMAKYRKEEDNIIEDSNAHIERELDSSV</sequence>
<evidence type="ECO:0000313" key="1">
    <source>
        <dbReference type="EMBL" id="KAK2641100.1"/>
    </source>
</evidence>
<comment type="caution">
    <text evidence="1">The sequence shown here is derived from an EMBL/GenBank/DDBJ whole genome shotgun (WGS) entry which is preliminary data.</text>
</comment>
<protein>
    <submittedName>
        <fullName evidence="1">Uncharacterized protein</fullName>
    </submittedName>
</protein>
<dbReference type="EMBL" id="JANJYI010000007">
    <property type="protein sequence ID" value="KAK2641100.1"/>
    <property type="molecule type" value="Genomic_DNA"/>
</dbReference>
<accession>A0AAD9WSU7</accession>
<keyword evidence="2" id="KW-1185">Reference proteome</keyword>
<name>A0AAD9WSU7_9ROSI</name>
<organism evidence="1 2">
    <name type="scientific">Dipteronia dyeriana</name>
    <dbReference type="NCBI Taxonomy" id="168575"/>
    <lineage>
        <taxon>Eukaryota</taxon>
        <taxon>Viridiplantae</taxon>
        <taxon>Streptophyta</taxon>
        <taxon>Embryophyta</taxon>
        <taxon>Tracheophyta</taxon>
        <taxon>Spermatophyta</taxon>
        <taxon>Magnoliopsida</taxon>
        <taxon>eudicotyledons</taxon>
        <taxon>Gunneridae</taxon>
        <taxon>Pentapetalae</taxon>
        <taxon>rosids</taxon>
        <taxon>malvids</taxon>
        <taxon>Sapindales</taxon>
        <taxon>Sapindaceae</taxon>
        <taxon>Hippocastanoideae</taxon>
        <taxon>Acereae</taxon>
        <taxon>Dipteronia</taxon>
    </lineage>
</organism>
<evidence type="ECO:0000313" key="2">
    <source>
        <dbReference type="Proteomes" id="UP001280121"/>
    </source>
</evidence>